<sequence>MFATLVRLLASKPKHNTSKYPKAWFGGGEAQGSCNKILSILKTQGPLKVSDCWTHAEQAGIKSKRHMKILLRWMKEQQRVRVLCNHLSEDKTDRHNREFMYSAVLPKAAVRTEEQIPQ</sequence>
<proteinExistence type="predicted"/>
<name>A0ACC2ES74_DIPCM</name>
<protein>
    <submittedName>
        <fullName evidence="1">Uncharacterized protein</fullName>
    </submittedName>
</protein>
<gene>
    <name evidence="1" type="ORF">O6H91_01G075200</name>
</gene>
<reference evidence="2" key="1">
    <citation type="journal article" date="2024" name="Proc. Natl. Acad. Sci. U.S.A.">
        <title>Extraordinary preservation of gene collinearity over three hundred million years revealed in homosporous lycophytes.</title>
        <authorList>
            <person name="Li C."/>
            <person name="Wickell D."/>
            <person name="Kuo L.Y."/>
            <person name="Chen X."/>
            <person name="Nie B."/>
            <person name="Liao X."/>
            <person name="Peng D."/>
            <person name="Ji J."/>
            <person name="Jenkins J."/>
            <person name="Williams M."/>
            <person name="Shu S."/>
            <person name="Plott C."/>
            <person name="Barry K."/>
            <person name="Rajasekar S."/>
            <person name="Grimwood J."/>
            <person name="Han X."/>
            <person name="Sun S."/>
            <person name="Hou Z."/>
            <person name="He W."/>
            <person name="Dai G."/>
            <person name="Sun C."/>
            <person name="Schmutz J."/>
            <person name="Leebens-Mack J.H."/>
            <person name="Li F.W."/>
            <person name="Wang L."/>
        </authorList>
    </citation>
    <scope>NUCLEOTIDE SEQUENCE [LARGE SCALE GENOMIC DNA]</scope>
    <source>
        <strain evidence="2">cv. PW_Plant_1</strain>
    </source>
</reference>
<dbReference type="EMBL" id="CM055092">
    <property type="protein sequence ID" value="KAJ7569367.1"/>
    <property type="molecule type" value="Genomic_DNA"/>
</dbReference>
<comment type="caution">
    <text evidence="1">The sequence shown here is derived from an EMBL/GenBank/DDBJ whole genome shotgun (WGS) entry which is preliminary data.</text>
</comment>
<organism evidence="1 2">
    <name type="scientific">Diphasiastrum complanatum</name>
    <name type="common">Issler's clubmoss</name>
    <name type="synonym">Lycopodium complanatum</name>
    <dbReference type="NCBI Taxonomy" id="34168"/>
    <lineage>
        <taxon>Eukaryota</taxon>
        <taxon>Viridiplantae</taxon>
        <taxon>Streptophyta</taxon>
        <taxon>Embryophyta</taxon>
        <taxon>Tracheophyta</taxon>
        <taxon>Lycopodiopsida</taxon>
        <taxon>Lycopodiales</taxon>
        <taxon>Lycopodiaceae</taxon>
        <taxon>Lycopodioideae</taxon>
        <taxon>Diphasiastrum</taxon>
    </lineage>
</organism>
<evidence type="ECO:0000313" key="1">
    <source>
        <dbReference type="EMBL" id="KAJ7569367.1"/>
    </source>
</evidence>
<accession>A0ACC2ES74</accession>
<evidence type="ECO:0000313" key="2">
    <source>
        <dbReference type="Proteomes" id="UP001162992"/>
    </source>
</evidence>
<keyword evidence="2" id="KW-1185">Reference proteome</keyword>
<dbReference type="Proteomes" id="UP001162992">
    <property type="component" value="Chromosome 1"/>
</dbReference>